<dbReference type="Proteomes" id="UP000036756">
    <property type="component" value="Unassembled WGS sequence"/>
</dbReference>
<dbReference type="Gene3D" id="3.40.1380.20">
    <property type="entry name" value="Pyruvate kinase, C-terminal domain"/>
    <property type="match status" value="1"/>
</dbReference>
<dbReference type="SUPFAM" id="SSF51621">
    <property type="entry name" value="Phosphoenolpyruvate/pyruvate domain"/>
    <property type="match status" value="1"/>
</dbReference>
<keyword evidence="14" id="KW-0630">Potassium</keyword>
<sequence>MRKTKIICTIGPTSEDQGMLASLISNGMNTARLNFSHGSHENHQKKIDTIKKVRGELGKQVAILLDTKGPEIRTGKFKEDKVQITKGDKFTLTTRDVEGTNKICSVSYKDLHKDISVGDTVLIDDGLVGLTVEAINDQDIECKINNSGTLSNNKGVSIPDVKINLPALTERDEEDIKFGIENDVDFIAASFIRKASDILEIRKVLERNSGTNISLISKIENREAVKNIDEIIKLSDGIMIARGDLGVGIPPEEVPLVQKMIIEKCNFEGKFVITATQMLDSMIRNPRPTRAEASDIANAIFDGTDAIMLSGETANGKYPLESFITMRTIAEKAETALKYDEVHQVRKKKAVANTTNAISFGCATASGELGAAAIIAATQSGHTAKMISKYRPKCPIIATTPYDKVARQLSLVSGVIPIIVPESDSVDELLDSSIEESLNRELLKKGDLIVFAAGVPVGYTGTTNMMRIHVVGDILANGSGMGSSTYGYACVVKNEGEIENNLNTGDILVAKTLSKKAMHFVLDRAGGVILENGGLTSHIAIECISMNIPIIVGAKGSTDIIKTGSLITIDTINGLVYSGKANVM</sequence>
<organism evidence="22 23">
    <name type="scientific">Clostridium cylindrosporum DSM 605</name>
    <dbReference type="NCBI Taxonomy" id="1121307"/>
    <lineage>
        <taxon>Bacteria</taxon>
        <taxon>Bacillati</taxon>
        <taxon>Bacillota</taxon>
        <taxon>Clostridia</taxon>
        <taxon>Eubacteriales</taxon>
        <taxon>Clostridiaceae</taxon>
        <taxon>Clostridium</taxon>
    </lineage>
</organism>
<evidence type="ECO:0000256" key="13">
    <source>
        <dbReference type="ARBA" id="ARBA00022842"/>
    </source>
</evidence>
<dbReference type="PATRIC" id="fig|1121307.3.peg.656"/>
<gene>
    <name evidence="22" type="primary">pyk</name>
    <name evidence="22" type="ORF">CLCY_1c02910</name>
</gene>
<dbReference type="InterPro" id="IPR018209">
    <property type="entry name" value="Pyrv_Knase_AS"/>
</dbReference>
<dbReference type="EMBL" id="LFVU01000028">
    <property type="protein sequence ID" value="KMT21057.1"/>
    <property type="molecule type" value="Genomic_DNA"/>
</dbReference>
<dbReference type="SUPFAM" id="SSF52009">
    <property type="entry name" value="Phosphohistidine domain"/>
    <property type="match status" value="1"/>
</dbReference>
<evidence type="ECO:0000256" key="3">
    <source>
        <dbReference type="ARBA" id="ARBA00004997"/>
    </source>
</evidence>
<keyword evidence="9" id="KW-0479">Metal-binding</keyword>
<feature type="domain" description="PEP-utilising enzyme mobile" evidence="20">
    <location>
        <begin position="503"/>
        <end position="574"/>
    </location>
</feature>
<dbReference type="FunFam" id="2.40.33.10:FF:000001">
    <property type="entry name" value="Pyruvate kinase"/>
    <property type="match status" value="1"/>
</dbReference>
<reference evidence="22 23" key="1">
    <citation type="submission" date="2015-06" db="EMBL/GenBank/DDBJ databases">
        <title>Draft genome sequence of the purine-degrading Clostridium cylindrosporum HC-1 (DSM 605).</title>
        <authorList>
            <person name="Poehlein A."/>
            <person name="Schiel-Bengelsdorf B."/>
            <person name="Bengelsdorf F."/>
            <person name="Daniel R."/>
            <person name="Duerre P."/>
        </authorList>
    </citation>
    <scope>NUCLEOTIDE SEQUENCE [LARGE SCALE GENOMIC DNA]</scope>
    <source>
        <strain evidence="22 23">DSM 605</strain>
    </source>
</reference>
<dbReference type="STRING" id="1121307.CLCY_1c02910"/>
<evidence type="ECO:0000256" key="15">
    <source>
        <dbReference type="ARBA" id="ARBA00023152"/>
    </source>
</evidence>
<dbReference type="AlphaFoldDB" id="A0A0J8D5G0"/>
<keyword evidence="16 22" id="KW-0670">Pyruvate</keyword>
<dbReference type="GO" id="GO:0000287">
    <property type="term" value="F:magnesium ion binding"/>
    <property type="evidence" value="ECO:0007669"/>
    <property type="project" value="UniProtKB-UniRule"/>
</dbReference>
<dbReference type="Gene3D" id="3.20.20.60">
    <property type="entry name" value="Phosphoenolpyruvate-binding domains"/>
    <property type="match status" value="1"/>
</dbReference>
<protein>
    <recommendedName>
        <fullName evidence="7 17">Pyruvate kinase</fullName>
        <ecNumber evidence="6 17">2.7.1.40</ecNumber>
    </recommendedName>
</protein>
<evidence type="ECO:0000256" key="4">
    <source>
        <dbReference type="ARBA" id="ARBA00006237"/>
    </source>
</evidence>
<evidence type="ECO:0000256" key="18">
    <source>
        <dbReference type="RuleBase" id="RU000504"/>
    </source>
</evidence>
<feature type="domain" description="Pyruvate kinase barrel" evidence="19">
    <location>
        <begin position="1"/>
        <end position="322"/>
    </location>
</feature>
<dbReference type="Pfam" id="PF00224">
    <property type="entry name" value="PK"/>
    <property type="match status" value="1"/>
</dbReference>
<name>A0A0J8D5G0_CLOCY</name>
<evidence type="ECO:0000256" key="16">
    <source>
        <dbReference type="ARBA" id="ARBA00023317"/>
    </source>
</evidence>
<evidence type="ECO:0000256" key="11">
    <source>
        <dbReference type="ARBA" id="ARBA00022777"/>
    </source>
</evidence>
<dbReference type="NCBIfam" id="NF004978">
    <property type="entry name" value="PRK06354.1"/>
    <property type="match status" value="1"/>
</dbReference>
<dbReference type="GO" id="GO:0006950">
    <property type="term" value="P:response to stress"/>
    <property type="evidence" value="ECO:0007669"/>
    <property type="project" value="UniProtKB-ARBA"/>
</dbReference>
<keyword evidence="13 18" id="KW-0460">Magnesium</keyword>
<comment type="cofactor">
    <cofactor evidence="2">
        <name>K(+)</name>
        <dbReference type="ChEBI" id="CHEBI:29103"/>
    </cofactor>
</comment>
<dbReference type="InterPro" id="IPR011037">
    <property type="entry name" value="Pyrv_Knase-like_insert_dom_sf"/>
</dbReference>
<dbReference type="NCBIfam" id="NF004491">
    <property type="entry name" value="PRK05826.1"/>
    <property type="match status" value="1"/>
</dbReference>
<dbReference type="InterPro" id="IPR015795">
    <property type="entry name" value="Pyrv_Knase_C"/>
</dbReference>
<dbReference type="Pfam" id="PF00391">
    <property type="entry name" value="PEP-utilizers"/>
    <property type="match status" value="1"/>
</dbReference>
<dbReference type="InterPro" id="IPR008279">
    <property type="entry name" value="PEP-util_enz_mobile_dom"/>
</dbReference>
<dbReference type="InterPro" id="IPR001697">
    <property type="entry name" value="Pyr_Knase"/>
</dbReference>
<evidence type="ECO:0000256" key="6">
    <source>
        <dbReference type="ARBA" id="ARBA00012142"/>
    </source>
</evidence>
<keyword evidence="23" id="KW-1185">Reference proteome</keyword>
<accession>A0A0J8D5G0</accession>
<comment type="similarity">
    <text evidence="4">In the C-terminal section; belongs to the PEP-utilizing enzyme family.</text>
</comment>
<dbReference type="GO" id="GO:0016301">
    <property type="term" value="F:kinase activity"/>
    <property type="evidence" value="ECO:0007669"/>
    <property type="project" value="UniProtKB-KW"/>
</dbReference>
<evidence type="ECO:0000256" key="17">
    <source>
        <dbReference type="NCBIfam" id="TIGR01064"/>
    </source>
</evidence>
<comment type="pathway">
    <text evidence="3 18">Carbohydrate degradation; glycolysis; pyruvate from D-glyceraldehyde 3-phosphate: step 5/5.</text>
</comment>
<comment type="caution">
    <text evidence="22">The sequence shown here is derived from an EMBL/GenBank/DDBJ whole genome shotgun (WGS) entry which is preliminary data.</text>
</comment>
<dbReference type="GO" id="GO:0005524">
    <property type="term" value="F:ATP binding"/>
    <property type="evidence" value="ECO:0007669"/>
    <property type="project" value="UniProtKB-KW"/>
</dbReference>
<comment type="catalytic activity">
    <reaction evidence="18">
        <text>pyruvate + ATP = phosphoenolpyruvate + ADP + H(+)</text>
        <dbReference type="Rhea" id="RHEA:18157"/>
        <dbReference type="ChEBI" id="CHEBI:15361"/>
        <dbReference type="ChEBI" id="CHEBI:15378"/>
        <dbReference type="ChEBI" id="CHEBI:30616"/>
        <dbReference type="ChEBI" id="CHEBI:58702"/>
        <dbReference type="ChEBI" id="CHEBI:456216"/>
        <dbReference type="EC" id="2.7.1.40"/>
    </reaction>
</comment>
<evidence type="ECO:0000256" key="14">
    <source>
        <dbReference type="ARBA" id="ARBA00022958"/>
    </source>
</evidence>
<dbReference type="OrthoDB" id="9812123at2"/>
<comment type="cofactor">
    <cofactor evidence="1">
        <name>Mg(2+)</name>
        <dbReference type="ChEBI" id="CHEBI:18420"/>
    </cofactor>
</comment>
<keyword evidence="15 18" id="KW-0324">Glycolysis</keyword>
<evidence type="ECO:0000256" key="1">
    <source>
        <dbReference type="ARBA" id="ARBA00001946"/>
    </source>
</evidence>
<evidence type="ECO:0000259" key="20">
    <source>
        <dbReference type="Pfam" id="PF00391"/>
    </source>
</evidence>
<dbReference type="GO" id="GO:0030955">
    <property type="term" value="F:potassium ion binding"/>
    <property type="evidence" value="ECO:0007669"/>
    <property type="project" value="UniProtKB-UniRule"/>
</dbReference>
<evidence type="ECO:0000256" key="5">
    <source>
        <dbReference type="ARBA" id="ARBA00008663"/>
    </source>
</evidence>
<proteinExistence type="inferred from homology"/>
<keyword evidence="8 18" id="KW-0808">Transferase</keyword>
<dbReference type="InterPro" id="IPR015793">
    <property type="entry name" value="Pyrv_Knase_brl"/>
</dbReference>
<dbReference type="PRINTS" id="PR01050">
    <property type="entry name" value="PYRUVTKNASE"/>
</dbReference>
<evidence type="ECO:0000256" key="7">
    <source>
        <dbReference type="ARBA" id="ARBA00018587"/>
    </source>
</evidence>
<feature type="domain" description="Pyruvate kinase C-terminal" evidence="21">
    <location>
        <begin position="357"/>
        <end position="469"/>
    </location>
</feature>
<dbReference type="SUPFAM" id="SSF50800">
    <property type="entry name" value="PK beta-barrel domain-like"/>
    <property type="match status" value="1"/>
</dbReference>
<dbReference type="InterPro" id="IPR040442">
    <property type="entry name" value="Pyrv_kinase-like_dom_sf"/>
</dbReference>
<dbReference type="PANTHER" id="PTHR11817">
    <property type="entry name" value="PYRUVATE KINASE"/>
    <property type="match status" value="1"/>
</dbReference>
<evidence type="ECO:0000313" key="22">
    <source>
        <dbReference type="EMBL" id="KMT21057.1"/>
    </source>
</evidence>
<keyword evidence="10" id="KW-0547">Nucleotide-binding</keyword>
<evidence type="ECO:0000313" key="23">
    <source>
        <dbReference type="Proteomes" id="UP000036756"/>
    </source>
</evidence>
<dbReference type="UniPathway" id="UPA00109">
    <property type="reaction ID" value="UER00188"/>
</dbReference>
<keyword evidence="11 18" id="KW-0418">Kinase</keyword>
<evidence type="ECO:0000256" key="9">
    <source>
        <dbReference type="ARBA" id="ARBA00022723"/>
    </source>
</evidence>
<dbReference type="Pfam" id="PF02887">
    <property type="entry name" value="PK_C"/>
    <property type="match status" value="1"/>
</dbReference>
<dbReference type="GO" id="GO:0004743">
    <property type="term" value="F:pyruvate kinase activity"/>
    <property type="evidence" value="ECO:0007669"/>
    <property type="project" value="UniProtKB-UniRule"/>
</dbReference>
<dbReference type="PROSITE" id="PS00110">
    <property type="entry name" value="PYRUVATE_KINASE"/>
    <property type="match status" value="1"/>
</dbReference>
<dbReference type="InterPro" id="IPR036918">
    <property type="entry name" value="Pyrv_Knase_C_sf"/>
</dbReference>
<dbReference type="Gene3D" id="2.40.33.10">
    <property type="entry name" value="PK beta-barrel domain-like"/>
    <property type="match status" value="1"/>
</dbReference>
<evidence type="ECO:0000256" key="2">
    <source>
        <dbReference type="ARBA" id="ARBA00001958"/>
    </source>
</evidence>
<dbReference type="Gene3D" id="3.50.30.10">
    <property type="entry name" value="Phosphohistidine domain"/>
    <property type="match status" value="1"/>
</dbReference>
<evidence type="ECO:0000256" key="12">
    <source>
        <dbReference type="ARBA" id="ARBA00022840"/>
    </source>
</evidence>
<dbReference type="NCBIfam" id="TIGR01064">
    <property type="entry name" value="pyruv_kin"/>
    <property type="match status" value="1"/>
</dbReference>
<evidence type="ECO:0000259" key="21">
    <source>
        <dbReference type="Pfam" id="PF02887"/>
    </source>
</evidence>
<evidence type="ECO:0000256" key="8">
    <source>
        <dbReference type="ARBA" id="ARBA00022679"/>
    </source>
</evidence>
<dbReference type="EC" id="2.7.1.40" evidence="6 17"/>
<evidence type="ECO:0000259" key="19">
    <source>
        <dbReference type="Pfam" id="PF00224"/>
    </source>
</evidence>
<comment type="similarity">
    <text evidence="5 18">Belongs to the pyruvate kinase family.</text>
</comment>
<keyword evidence="12" id="KW-0067">ATP-binding</keyword>
<dbReference type="InterPro" id="IPR015813">
    <property type="entry name" value="Pyrv/PenolPyrv_kinase-like_dom"/>
</dbReference>
<dbReference type="SUPFAM" id="SSF52935">
    <property type="entry name" value="PK C-terminal domain-like"/>
    <property type="match status" value="1"/>
</dbReference>
<dbReference type="RefSeq" id="WP_048571446.1">
    <property type="nucleotide sequence ID" value="NZ_LFVU01000028.1"/>
</dbReference>
<dbReference type="InterPro" id="IPR036637">
    <property type="entry name" value="Phosphohistidine_dom_sf"/>
</dbReference>
<dbReference type="InterPro" id="IPR015806">
    <property type="entry name" value="Pyrv_Knase_insert_dom_sf"/>
</dbReference>
<evidence type="ECO:0000256" key="10">
    <source>
        <dbReference type="ARBA" id="ARBA00022741"/>
    </source>
</evidence>
<dbReference type="FunFam" id="3.20.20.60:FF:000001">
    <property type="entry name" value="Pyruvate kinase"/>
    <property type="match status" value="1"/>
</dbReference>